<dbReference type="GeneID" id="69014205"/>
<evidence type="ECO:0000313" key="3">
    <source>
        <dbReference type="EMBL" id="KAF3806810.1"/>
    </source>
</evidence>
<dbReference type="PANTHER" id="PTHR45648">
    <property type="entry name" value="GDSL LIPASE/ACYLHYDROLASE FAMILY PROTEIN (AFU_ORTHOLOGUE AFUA_4G14700)"/>
    <property type="match status" value="1"/>
</dbReference>
<keyword evidence="1" id="KW-0378">Hydrolase</keyword>
<dbReference type="InterPro" id="IPR001087">
    <property type="entry name" value="GDSL"/>
</dbReference>
<dbReference type="RefSeq" id="XP_045265969.1">
    <property type="nucleotide sequence ID" value="XM_045407048.1"/>
</dbReference>
<feature type="signal peptide" evidence="2">
    <location>
        <begin position="1"/>
        <end position="17"/>
    </location>
</feature>
<feature type="chain" id="PRO_5034834963" evidence="2">
    <location>
        <begin position="18"/>
        <end position="394"/>
    </location>
</feature>
<dbReference type="EMBL" id="WVTB01000032">
    <property type="protein sequence ID" value="KAF3806810.1"/>
    <property type="molecule type" value="Genomic_DNA"/>
</dbReference>
<proteinExistence type="predicted"/>
<dbReference type="PANTHER" id="PTHR45648:SF22">
    <property type="entry name" value="GDSL LIPASE_ACYLHYDROLASE FAMILY PROTEIN (AFU_ORTHOLOGUE AFUA_4G14700)"/>
    <property type="match status" value="1"/>
</dbReference>
<dbReference type="AlphaFoldDB" id="A0A8H4FLS9"/>
<sequence>MKSQILATGLLAAGVSAAATEKRACSATAEWPGFAGIKHAFVFGDSYSQTGFNTSLAAPSAANPLGNPSYPGWTSCNGPNWVDYLTVKHNASLLYTYNLAYGGATVDAALVKPYADTVLTLKDQVSGLFNASYAPRTAPAWTGADTIFAFWIGVNDVGNSYWNGADSTGPLNDKIVGVYEGLAKEIWAAGGRNFVWLSVPPVDRTPMLTAESADAQKLCKEDVADFNGKIAAMAKNATAWEGVNAWVVDANGVFTGAIEEPGKYASTAGLKNTTAYCEAYENGTDAQDTLIESCGVPANEYFWLNTLHPTYPIHDAVAETVADALVAGPNLGRKRSHVDWDSAREVNMQPAIVAPDITLYQKEFENGRTAGMRGLILRPTMPNMADIRWTTLQE</sequence>
<comment type="caution">
    <text evidence="3">The sequence shown here is derived from an EMBL/GenBank/DDBJ whole genome shotgun (WGS) entry which is preliminary data.</text>
</comment>
<dbReference type="Proteomes" id="UP000613401">
    <property type="component" value="Unassembled WGS sequence"/>
</dbReference>
<dbReference type="SUPFAM" id="SSF52266">
    <property type="entry name" value="SGNH hydrolase"/>
    <property type="match status" value="1"/>
</dbReference>
<dbReference type="GO" id="GO:0016788">
    <property type="term" value="F:hydrolase activity, acting on ester bonds"/>
    <property type="evidence" value="ECO:0007669"/>
    <property type="project" value="InterPro"/>
</dbReference>
<dbReference type="Gene3D" id="3.40.50.1110">
    <property type="entry name" value="SGNH hydrolase"/>
    <property type="match status" value="1"/>
</dbReference>
<dbReference type="InterPro" id="IPR036514">
    <property type="entry name" value="SGNH_hydro_sf"/>
</dbReference>
<reference evidence="3" key="1">
    <citation type="journal article" date="2020" name="Phytopathology">
        <title>Genome sequence and comparative analysis of Colletotrichum gloeosporioides isolated from Liriodendron leaves.</title>
        <authorList>
            <person name="Fu F.F."/>
            <person name="Hao Z."/>
            <person name="Wang P."/>
            <person name="Lu Y."/>
            <person name="Xue L.J."/>
            <person name="Wei G."/>
            <person name="Tian Y."/>
            <person name="Baishi H."/>
            <person name="Xu H."/>
            <person name="Shi J."/>
            <person name="Cheng T."/>
            <person name="Wang G."/>
            <person name="Yi Y."/>
            <person name="Chen J."/>
        </authorList>
    </citation>
    <scope>NUCLEOTIDE SEQUENCE</scope>
    <source>
        <strain evidence="3">Lc1</strain>
    </source>
</reference>
<accession>A0A8H4FLS9</accession>
<evidence type="ECO:0000256" key="1">
    <source>
        <dbReference type="ARBA" id="ARBA00022801"/>
    </source>
</evidence>
<name>A0A8H4FLS9_COLGL</name>
<dbReference type="Pfam" id="PF00657">
    <property type="entry name" value="Lipase_GDSL"/>
    <property type="match status" value="1"/>
</dbReference>
<keyword evidence="4" id="KW-1185">Reference proteome</keyword>
<keyword evidence="2" id="KW-0732">Signal</keyword>
<reference evidence="3" key="2">
    <citation type="submission" date="2020-03" db="EMBL/GenBank/DDBJ databases">
        <authorList>
            <person name="Fu F.-F."/>
            <person name="Chen J."/>
        </authorList>
    </citation>
    <scope>NUCLEOTIDE SEQUENCE</scope>
    <source>
        <strain evidence="3">Lc1</strain>
    </source>
</reference>
<evidence type="ECO:0000256" key="2">
    <source>
        <dbReference type="SAM" id="SignalP"/>
    </source>
</evidence>
<dbReference type="CDD" id="cd01846">
    <property type="entry name" value="fatty_acyltransferase_like"/>
    <property type="match status" value="1"/>
</dbReference>
<organism evidence="3 4">
    <name type="scientific">Colletotrichum gloeosporioides</name>
    <name type="common">Anthracnose fungus</name>
    <name type="synonym">Glomerella cingulata</name>
    <dbReference type="NCBI Taxonomy" id="474922"/>
    <lineage>
        <taxon>Eukaryota</taxon>
        <taxon>Fungi</taxon>
        <taxon>Dikarya</taxon>
        <taxon>Ascomycota</taxon>
        <taxon>Pezizomycotina</taxon>
        <taxon>Sordariomycetes</taxon>
        <taxon>Hypocreomycetidae</taxon>
        <taxon>Glomerellales</taxon>
        <taxon>Glomerellaceae</taxon>
        <taxon>Colletotrichum</taxon>
        <taxon>Colletotrichum gloeosporioides species complex</taxon>
    </lineage>
</organism>
<protein>
    <submittedName>
        <fullName evidence="3">Acetylesterase</fullName>
    </submittedName>
</protein>
<dbReference type="InterPro" id="IPR051058">
    <property type="entry name" value="GDSL_Est/Lipase"/>
</dbReference>
<gene>
    <name evidence="3" type="ORF">GCG54_00007059</name>
</gene>
<evidence type="ECO:0000313" key="4">
    <source>
        <dbReference type="Proteomes" id="UP000613401"/>
    </source>
</evidence>